<feature type="compositionally biased region" description="Low complexity" evidence="1">
    <location>
        <begin position="459"/>
        <end position="471"/>
    </location>
</feature>
<dbReference type="Proteomes" id="UP001195769">
    <property type="component" value="Unassembled WGS sequence"/>
</dbReference>
<evidence type="ECO:0000313" key="2">
    <source>
        <dbReference type="EMBL" id="KAG1891834.1"/>
    </source>
</evidence>
<comment type="caution">
    <text evidence="2">The sequence shown here is derived from an EMBL/GenBank/DDBJ whole genome shotgun (WGS) entry which is preliminary data.</text>
</comment>
<dbReference type="RefSeq" id="XP_041218310.1">
    <property type="nucleotide sequence ID" value="XM_041377779.1"/>
</dbReference>
<dbReference type="GeneID" id="64672077"/>
<feature type="region of interest" description="Disordered" evidence="1">
    <location>
        <begin position="448"/>
        <end position="472"/>
    </location>
</feature>
<name>A0AAD4DS32_9AGAM</name>
<accession>A0AAD4DS32</accession>
<dbReference type="AlphaFoldDB" id="A0AAD4DS32"/>
<dbReference type="EMBL" id="JABBWK010000119">
    <property type="protein sequence ID" value="KAG1891834.1"/>
    <property type="molecule type" value="Genomic_DNA"/>
</dbReference>
<sequence>MDDSLKNDDTRITYREPQEIEVIRVGTMESYKMCRVPVLEGGRKRGFVPLPLRYRDLWLELSYNIVLCSNLWELWEEEGMKKLKGKKANMVETCRKNTGVMLVQHMLTRRLVVEQLLKLDYLTEPGKESVPLLDEWKIRMCRDWWNKSYDEAFAEGREFLSADPVTAPNKAFFEKGWNINDQGKESLSPPYPSMWINGRVQGIRKTFERTIKPQALDELKKPSEFHETRHLKDGELPGRWHEGHNPCPFFWSAAQWEWYSEGHSFAETPVAFFNFVLRKEPSYADVKEFEHDAGLWLGEMTWREFVDYLRQKWNLDENSCKPWEKKSINIFSCMLHPMFKKPSILDEKNPFDSLEAQLIFQGFMRRGSENRDWNPEDQILWESLLRMSPKEYEPVWKKVVKTILEEEKSVRDVLKDAGNWLQHSQSMEDTEISQVERQAQPHVHLENVDRGGASADSNSPPKTTQKQSTTSHQLPPIYGWMVAYVQNTISLETFEEKLIDSLSKEHEKGIKQFIDDIRTISPGNDQASKDALDLFVNHVKAVEARTEAEQLHNELL</sequence>
<evidence type="ECO:0000313" key="3">
    <source>
        <dbReference type="Proteomes" id="UP001195769"/>
    </source>
</evidence>
<reference evidence="2" key="1">
    <citation type="journal article" date="2020" name="New Phytol.">
        <title>Comparative genomics reveals dynamic genome evolution in host specialist ectomycorrhizal fungi.</title>
        <authorList>
            <person name="Lofgren L.A."/>
            <person name="Nguyen N.H."/>
            <person name="Vilgalys R."/>
            <person name="Ruytinx J."/>
            <person name="Liao H.L."/>
            <person name="Branco S."/>
            <person name="Kuo A."/>
            <person name="LaButti K."/>
            <person name="Lipzen A."/>
            <person name="Andreopoulos W."/>
            <person name="Pangilinan J."/>
            <person name="Riley R."/>
            <person name="Hundley H."/>
            <person name="Na H."/>
            <person name="Barry K."/>
            <person name="Grigoriev I.V."/>
            <person name="Stajich J.E."/>
            <person name="Kennedy P.G."/>
        </authorList>
    </citation>
    <scope>NUCLEOTIDE SEQUENCE</scope>
    <source>
        <strain evidence="2">FC203</strain>
    </source>
</reference>
<gene>
    <name evidence="2" type="ORF">F5891DRAFT_986464</name>
</gene>
<evidence type="ECO:0000256" key="1">
    <source>
        <dbReference type="SAM" id="MobiDB-lite"/>
    </source>
</evidence>
<proteinExistence type="predicted"/>
<protein>
    <submittedName>
        <fullName evidence="2">Uncharacterized protein</fullName>
    </submittedName>
</protein>
<organism evidence="2 3">
    <name type="scientific">Suillus fuscotomentosus</name>
    <dbReference type="NCBI Taxonomy" id="1912939"/>
    <lineage>
        <taxon>Eukaryota</taxon>
        <taxon>Fungi</taxon>
        <taxon>Dikarya</taxon>
        <taxon>Basidiomycota</taxon>
        <taxon>Agaricomycotina</taxon>
        <taxon>Agaricomycetes</taxon>
        <taxon>Agaricomycetidae</taxon>
        <taxon>Boletales</taxon>
        <taxon>Suillineae</taxon>
        <taxon>Suillaceae</taxon>
        <taxon>Suillus</taxon>
    </lineage>
</organism>
<keyword evidence="3" id="KW-1185">Reference proteome</keyword>